<gene>
    <name evidence="2" type="ordered locus">A9601_14251</name>
</gene>
<dbReference type="PANTHER" id="PTHR22916">
    <property type="entry name" value="GLYCOSYLTRANSFERASE"/>
    <property type="match status" value="1"/>
</dbReference>
<dbReference type="CAZy" id="GT2">
    <property type="family name" value="Glycosyltransferase Family 2"/>
</dbReference>
<evidence type="ECO:0000259" key="1">
    <source>
        <dbReference type="Pfam" id="PF00535"/>
    </source>
</evidence>
<dbReference type="Proteomes" id="UP000002590">
    <property type="component" value="Chromosome"/>
</dbReference>
<dbReference type="InterPro" id="IPR001173">
    <property type="entry name" value="Glyco_trans_2-like"/>
</dbReference>
<protein>
    <recommendedName>
        <fullName evidence="1">Glycosyltransferase 2-like domain-containing protein</fullName>
    </recommendedName>
</protein>
<dbReference type="SUPFAM" id="SSF53448">
    <property type="entry name" value="Nucleotide-diphospho-sugar transferases"/>
    <property type="match status" value="1"/>
</dbReference>
<sequence>MNNPIVSVIIPCLNAEKFISRALRSILHQSLNREKYEIIVINDGSTDNSDYLIKQFKEDIRYFTNDKNMGLPNTLNRGILEAKGKYICRLDADDFVNQYYLLFLLEYLVQHPEAKVCKCDYYLVDENGENRIYTSSLENPIGCGTIFELDLLSKVGGYNKKYLCNEEKELFIRIERLTKVHHLPMPLYRYRKHPESLTTNDLVMTKYDQILEKDYPQN</sequence>
<dbReference type="EMBL" id="CP000551">
    <property type="protein sequence ID" value="ABM70709.1"/>
    <property type="molecule type" value="Genomic_DNA"/>
</dbReference>
<dbReference type="Gene3D" id="3.90.550.10">
    <property type="entry name" value="Spore Coat Polysaccharide Biosynthesis Protein SpsA, Chain A"/>
    <property type="match status" value="1"/>
</dbReference>
<organism evidence="2 3">
    <name type="scientific">Prochlorococcus marinus (strain AS9601)</name>
    <dbReference type="NCBI Taxonomy" id="146891"/>
    <lineage>
        <taxon>Bacteria</taxon>
        <taxon>Bacillati</taxon>
        <taxon>Cyanobacteriota</taxon>
        <taxon>Cyanophyceae</taxon>
        <taxon>Synechococcales</taxon>
        <taxon>Prochlorococcaceae</taxon>
        <taxon>Prochlorococcus</taxon>
    </lineage>
</organism>
<evidence type="ECO:0000313" key="2">
    <source>
        <dbReference type="EMBL" id="ABM70709.1"/>
    </source>
</evidence>
<name>A2BSE8_PROMS</name>
<accession>A2BSE8</accession>
<dbReference type="PANTHER" id="PTHR22916:SF3">
    <property type="entry name" value="UDP-GLCNAC:BETAGAL BETA-1,3-N-ACETYLGLUCOSAMINYLTRANSFERASE-LIKE PROTEIN 1"/>
    <property type="match status" value="1"/>
</dbReference>
<dbReference type="InterPro" id="IPR029044">
    <property type="entry name" value="Nucleotide-diphossugar_trans"/>
</dbReference>
<dbReference type="RefSeq" id="WP_011818846.1">
    <property type="nucleotide sequence ID" value="NC_008816.1"/>
</dbReference>
<dbReference type="OrthoDB" id="455644at2"/>
<dbReference type="AlphaFoldDB" id="A2BSE8"/>
<dbReference type="KEGG" id="pmb:A9601_14251"/>
<dbReference type="GO" id="GO:0016758">
    <property type="term" value="F:hexosyltransferase activity"/>
    <property type="evidence" value="ECO:0007669"/>
    <property type="project" value="UniProtKB-ARBA"/>
</dbReference>
<evidence type="ECO:0000313" key="3">
    <source>
        <dbReference type="Proteomes" id="UP000002590"/>
    </source>
</evidence>
<dbReference type="HOGENOM" id="CLU_025996_0_4_3"/>
<proteinExistence type="predicted"/>
<dbReference type="Pfam" id="PF00535">
    <property type="entry name" value="Glycos_transf_2"/>
    <property type="match status" value="1"/>
</dbReference>
<reference evidence="2 3" key="1">
    <citation type="journal article" date="2007" name="PLoS Genet.">
        <title>Patterns and implications of gene gain and loss in the evolution of Prochlorococcus.</title>
        <authorList>
            <person name="Kettler G.C."/>
            <person name="Martiny A.C."/>
            <person name="Huang K."/>
            <person name="Zucker J."/>
            <person name="Coleman M.L."/>
            <person name="Rodrigue S."/>
            <person name="Chen F."/>
            <person name="Lapidus A."/>
            <person name="Ferriera S."/>
            <person name="Johnson J."/>
            <person name="Steglich C."/>
            <person name="Church G.M."/>
            <person name="Richardson P."/>
            <person name="Chisholm S.W."/>
        </authorList>
    </citation>
    <scope>NUCLEOTIDE SEQUENCE [LARGE SCALE GENOMIC DNA]</scope>
    <source>
        <strain evidence="2 3">AS9601</strain>
    </source>
</reference>
<dbReference type="eggNOG" id="COG1216">
    <property type="taxonomic scope" value="Bacteria"/>
</dbReference>
<dbReference type="STRING" id="146891.A9601_14251"/>
<feature type="domain" description="Glycosyltransferase 2-like" evidence="1">
    <location>
        <begin position="7"/>
        <end position="133"/>
    </location>
</feature>